<accession>A0A5C6D042</accession>
<comment type="caution">
    <text evidence="2">The sequence shown here is derived from an EMBL/GenBank/DDBJ whole genome shotgun (WGS) entry which is preliminary data.</text>
</comment>
<dbReference type="Proteomes" id="UP000318437">
    <property type="component" value="Unassembled WGS sequence"/>
</dbReference>
<gene>
    <name evidence="2" type="ORF">Pla144_12700</name>
</gene>
<proteinExistence type="predicted"/>
<sequence>MVTLLAAAPLITPAQTAPRSELLKGPSGGQQTELGSTNGEIESSDDESIRGFMTLEEVANQTGVPISDILERLDLPLNTAPSKQVGRLLRAHGMEMSNLRQVVGQDESGQ</sequence>
<evidence type="ECO:0000256" key="1">
    <source>
        <dbReference type="SAM" id="MobiDB-lite"/>
    </source>
</evidence>
<dbReference type="AlphaFoldDB" id="A0A5C6D042"/>
<keyword evidence="3" id="KW-1185">Reference proteome</keyword>
<feature type="compositionally biased region" description="Polar residues" evidence="1">
    <location>
        <begin position="29"/>
        <end position="41"/>
    </location>
</feature>
<feature type="region of interest" description="Disordered" evidence="1">
    <location>
        <begin position="15"/>
        <end position="48"/>
    </location>
</feature>
<evidence type="ECO:0000313" key="2">
    <source>
        <dbReference type="EMBL" id="TWU30483.1"/>
    </source>
</evidence>
<dbReference type="RefSeq" id="WP_146448785.1">
    <property type="nucleotide sequence ID" value="NZ_SJPS01000001.1"/>
</dbReference>
<reference evidence="2 3" key="1">
    <citation type="submission" date="2019-02" db="EMBL/GenBank/DDBJ databases">
        <title>Deep-cultivation of Planctomycetes and their phenomic and genomic characterization uncovers novel biology.</title>
        <authorList>
            <person name="Wiegand S."/>
            <person name="Jogler M."/>
            <person name="Boedeker C."/>
            <person name="Pinto D."/>
            <person name="Vollmers J."/>
            <person name="Rivas-Marin E."/>
            <person name="Kohn T."/>
            <person name="Peeters S.H."/>
            <person name="Heuer A."/>
            <person name="Rast P."/>
            <person name="Oberbeckmann S."/>
            <person name="Bunk B."/>
            <person name="Jeske O."/>
            <person name="Meyerdierks A."/>
            <person name="Storesund J.E."/>
            <person name="Kallscheuer N."/>
            <person name="Luecker S."/>
            <person name="Lage O.M."/>
            <person name="Pohl T."/>
            <person name="Merkel B.J."/>
            <person name="Hornburger P."/>
            <person name="Mueller R.-W."/>
            <person name="Bruemmer F."/>
            <person name="Labrenz M."/>
            <person name="Spormann A.M."/>
            <person name="Op Den Camp H."/>
            <person name="Overmann J."/>
            <person name="Amann R."/>
            <person name="Jetten M.S.M."/>
            <person name="Mascher T."/>
            <person name="Medema M.H."/>
            <person name="Devos D.P."/>
            <person name="Kaster A.-K."/>
            <person name="Ovreas L."/>
            <person name="Rohde M."/>
            <person name="Galperin M.Y."/>
            <person name="Jogler C."/>
        </authorList>
    </citation>
    <scope>NUCLEOTIDE SEQUENCE [LARGE SCALE GENOMIC DNA]</scope>
    <source>
        <strain evidence="2 3">Pla144</strain>
    </source>
</reference>
<name>A0A5C6D042_9BACT</name>
<organism evidence="2 3">
    <name type="scientific">Bythopirellula polymerisocia</name>
    <dbReference type="NCBI Taxonomy" id="2528003"/>
    <lineage>
        <taxon>Bacteria</taxon>
        <taxon>Pseudomonadati</taxon>
        <taxon>Planctomycetota</taxon>
        <taxon>Planctomycetia</taxon>
        <taxon>Pirellulales</taxon>
        <taxon>Lacipirellulaceae</taxon>
        <taxon>Bythopirellula</taxon>
    </lineage>
</organism>
<evidence type="ECO:0000313" key="3">
    <source>
        <dbReference type="Proteomes" id="UP000318437"/>
    </source>
</evidence>
<protein>
    <submittedName>
        <fullName evidence="2">Uncharacterized protein</fullName>
    </submittedName>
</protein>
<dbReference type="EMBL" id="SJPS01000001">
    <property type="protein sequence ID" value="TWU30483.1"/>
    <property type="molecule type" value="Genomic_DNA"/>
</dbReference>